<dbReference type="FunFam" id="3.20.20.140:FF:000005">
    <property type="entry name" value="TatD family hydrolase"/>
    <property type="match status" value="1"/>
</dbReference>
<dbReference type="InterPro" id="IPR001130">
    <property type="entry name" value="TatD-like"/>
</dbReference>
<keyword evidence="2 4" id="KW-0479">Metal-binding</keyword>
<dbReference type="AlphaFoldDB" id="A0A5C5X8Z6"/>
<proteinExistence type="inferred from homology"/>
<dbReference type="NCBIfam" id="TIGR00010">
    <property type="entry name" value="YchF/TatD family DNA exonuclease"/>
    <property type="match status" value="1"/>
</dbReference>
<name>A0A5C5X8Z6_9PLAN</name>
<dbReference type="EC" id="3.1.21.-" evidence="5"/>
<feature type="binding site" evidence="4">
    <location>
        <position position="128"/>
    </location>
    <ligand>
        <name>a divalent metal cation</name>
        <dbReference type="ChEBI" id="CHEBI:60240"/>
        <label>2</label>
    </ligand>
</feature>
<dbReference type="CDD" id="cd01310">
    <property type="entry name" value="TatD_DNAse"/>
    <property type="match status" value="1"/>
</dbReference>
<evidence type="ECO:0000256" key="2">
    <source>
        <dbReference type="ARBA" id="ARBA00022723"/>
    </source>
</evidence>
<evidence type="ECO:0000256" key="3">
    <source>
        <dbReference type="ARBA" id="ARBA00022801"/>
    </source>
</evidence>
<accession>A0A5C5X8Z6</accession>
<dbReference type="InterPro" id="IPR015991">
    <property type="entry name" value="TatD/YcfH-like"/>
</dbReference>
<dbReference type="Gene3D" id="3.20.20.140">
    <property type="entry name" value="Metal-dependent hydrolases"/>
    <property type="match status" value="1"/>
</dbReference>
<dbReference type="Pfam" id="PF01026">
    <property type="entry name" value="TatD_DNase"/>
    <property type="match status" value="1"/>
</dbReference>
<evidence type="ECO:0000256" key="4">
    <source>
        <dbReference type="PIRSR" id="PIRSR005902-1"/>
    </source>
</evidence>
<organism evidence="5 6">
    <name type="scientific">Thalassoglobus neptunius</name>
    <dbReference type="NCBI Taxonomy" id="1938619"/>
    <lineage>
        <taxon>Bacteria</taxon>
        <taxon>Pseudomonadati</taxon>
        <taxon>Planctomycetota</taxon>
        <taxon>Planctomycetia</taxon>
        <taxon>Planctomycetales</taxon>
        <taxon>Planctomycetaceae</taxon>
        <taxon>Thalassoglobus</taxon>
    </lineage>
</organism>
<dbReference type="GO" id="GO:0005829">
    <property type="term" value="C:cytosol"/>
    <property type="evidence" value="ECO:0007669"/>
    <property type="project" value="TreeGrafter"/>
</dbReference>
<dbReference type="InterPro" id="IPR018228">
    <property type="entry name" value="DNase_TatD-rel_CS"/>
</dbReference>
<dbReference type="EMBL" id="SIHI01000001">
    <property type="protein sequence ID" value="TWT58773.1"/>
    <property type="molecule type" value="Genomic_DNA"/>
</dbReference>
<dbReference type="GO" id="GO:0004536">
    <property type="term" value="F:DNA nuclease activity"/>
    <property type="evidence" value="ECO:0007669"/>
    <property type="project" value="InterPro"/>
</dbReference>
<evidence type="ECO:0000313" key="6">
    <source>
        <dbReference type="Proteomes" id="UP000317243"/>
    </source>
</evidence>
<protein>
    <submittedName>
        <fullName evidence="5">Putative deoxyribonuclease YcfH</fullName>
        <ecNumber evidence="5">3.1.21.-</ecNumber>
    </submittedName>
</protein>
<dbReference type="GO" id="GO:0046872">
    <property type="term" value="F:metal ion binding"/>
    <property type="evidence" value="ECO:0007669"/>
    <property type="project" value="UniProtKB-KW"/>
</dbReference>
<reference evidence="5 6" key="1">
    <citation type="submission" date="2019-02" db="EMBL/GenBank/DDBJ databases">
        <title>Deep-cultivation of Planctomycetes and their phenomic and genomic characterization uncovers novel biology.</title>
        <authorList>
            <person name="Wiegand S."/>
            <person name="Jogler M."/>
            <person name="Boedeker C."/>
            <person name="Pinto D."/>
            <person name="Vollmers J."/>
            <person name="Rivas-Marin E."/>
            <person name="Kohn T."/>
            <person name="Peeters S.H."/>
            <person name="Heuer A."/>
            <person name="Rast P."/>
            <person name="Oberbeckmann S."/>
            <person name="Bunk B."/>
            <person name="Jeske O."/>
            <person name="Meyerdierks A."/>
            <person name="Storesund J.E."/>
            <person name="Kallscheuer N."/>
            <person name="Luecker S."/>
            <person name="Lage O.M."/>
            <person name="Pohl T."/>
            <person name="Merkel B.J."/>
            <person name="Hornburger P."/>
            <person name="Mueller R.-W."/>
            <person name="Bruemmer F."/>
            <person name="Labrenz M."/>
            <person name="Spormann A.M."/>
            <person name="Op Den Camp H."/>
            <person name="Overmann J."/>
            <person name="Amann R."/>
            <person name="Jetten M.S.M."/>
            <person name="Mascher T."/>
            <person name="Medema M.H."/>
            <person name="Devos D.P."/>
            <person name="Kaster A.-K."/>
            <person name="Ovreas L."/>
            <person name="Rohde M."/>
            <person name="Galperin M.Y."/>
            <person name="Jogler C."/>
        </authorList>
    </citation>
    <scope>NUCLEOTIDE SEQUENCE [LARGE SCALE GENOMIC DNA]</scope>
    <source>
        <strain evidence="5 6">KOR42</strain>
    </source>
</reference>
<dbReference type="PANTHER" id="PTHR46124">
    <property type="entry name" value="D-AMINOACYL-TRNA DEACYLASE"/>
    <property type="match status" value="1"/>
</dbReference>
<sequence length="259" mass="28890">MLIDTHAHLDEQSFETDLDAVLGRAREAGVEEIFTIGISRSTSEAAVRLAEQHSELFAVVGIQPNYVAEAQPDDFSKIEAIAEHSRVVAIGETGLDRYWDHAPLDLQKEYFVRHIELAIERDLPFIVHCRDAEDDVVEVLKETASGRQLRGVMHSFCGTAVTAEECLNLGMHISFAGMVTFKKNDELRSVASAIPLERLLVETDSPYLAPVPVRGNRNEPANVVHTARCLADVHELTLDKFAKQVTANTRKLFRRESTD</sequence>
<dbReference type="RefSeq" id="WP_146509401.1">
    <property type="nucleotide sequence ID" value="NZ_SIHI01000001.1"/>
</dbReference>
<evidence type="ECO:0000313" key="5">
    <source>
        <dbReference type="EMBL" id="TWT58773.1"/>
    </source>
</evidence>
<feature type="binding site" evidence="4">
    <location>
        <position position="8"/>
    </location>
    <ligand>
        <name>a divalent metal cation</name>
        <dbReference type="ChEBI" id="CHEBI:60240"/>
        <label>1</label>
    </ligand>
</feature>
<keyword evidence="6" id="KW-1185">Reference proteome</keyword>
<feature type="binding site" evidence="4">
    <location>
        <position position="204"/>
    </location>
    <ligand>
        <name>a divalent metal cation</name>
        <dbReference type="ChEBI" id="CHEBI:60240"/>
        <label>1</label>
    </ligand>
</feature>
<comment type="similarity">
    <text evidence="1">Belongs to the metallo-dependent hydrolases superfamily. TatD-type hydrolase family.</text>
</comment>
<dbReference type="PROSITE" id="PS01091">
    <property type="entry name" value="TATD_3"/>
    <property type="match status" value="1"/>
</dbReference>
<feature type="binding site" evidence="4">
    <location>
        <position position="154"/>
    </location>
    <ligand>
        <name>a divalent metal cation</name>
        <dbReference type="ChEBI" id="CHEBI:60240"/>
        <label>2</label>
    </ligand>
</feature>
<dbReference type="Proteomes" id="UP000317243">
    <property type="component" value="Unassembled WGS sequence"/>
</dbReference>
<keyword evidence="3 5" id="KW-0378">Hydrolase</keyword>
<dbReference type="PANTHER" id="PTHR46124:SF2">
    <property type="entry name" value="D-AMINOACYL-TRNA DEACYLASE"/>
    <property type="match status" value="1"/>
</dbReference>
<dbReference type="GO" id="GO:0016788">
    <property type="term" value="F:hydrolase activity, acting on ester bonds"/>
    <property type="evidence" value="ECO:0007669"/>
    <property type="project" value="InterPro"/>
</dbReference>
<dbReference type="OrthoDB" id="9810005at2"/>
<feature type="binding site" evidence="4">
    <location>
        <position position="92"/>
    </location>
    <ligand>
        <name>a divalent metal cation</name>
        <dbReference type="ChEBI" id="CHEBI:60240"/>
        <label>1</label>
    </ligand>
</feature>
<dbReference type="PIRSF" id="PIRSF005902">
    <property type="entry name" value="DNase_TatD"/>
    <property type="match status" value="1"/>
</dbReference>
<comment type="caution">
    <text evidence="5">The sequence shown here is derived from an EMBL/GenBank/DDBJ whole genome shotgun (WGS) entry which is preliminary data.</text>
</comment>
<evidence type="ECO:0000256" key="1">
    <source>
        <dbReference type="ARBA" id="ARBA00009275"/>
    </source>
</evidence>
<dbReference type="InterPro" id="IPR032466">
    <property type="entry name" value="Metal_Hydrolase"/>
</dbReference>
<dbReference type="PROSITE" id="PS01137">
    <property type="entry name" value="TATD_1"/>
    <property type="match status" value="1"/>
</dbReference>
<gene>
    <name evidence="5" type="primary">ycfH</name>
    <name evidence="5" type="ORF">KOR42_21590</name>
</gene>
<feature type="binding site" evidence="4">
    <location>
        <position position="6"/>
    </location>
    <ligand>
        <name>a divalent metal cation</name>
        <dbReference type="ChEBI" id="CHEBI:60240"/>
        <label>1</label>
    </ligand>
</feature>
<dbReference type="SUPFAM" id="SSF51556">
    <property type="entry name" value="Metallo-dependent hydrolases"/>
    <property type="match status" value="1"/>
</dbReference>